<proteinExistence type="predicted"/>
<evidence type="ECO:0000313" key="2">
    <source>
        <dbReference type="EMBL" id="GFS61177.1"/>
    </source>
</evidence>
<keyword evidence="3" id="KW-1185">Reference proteome</keyword>
<organism evidence="2 3">
    <name type="scientific">Nephila pilipes</name>
    <name type="common">Giant wood spider</name>
    <name type="synonym">Nephila maculata</name>
    <dbReference type="NCBI Taxonomy" id="299642"/>
    <lineage>
        <taxon>Eukaryota</taxon>
        <taxon>Metazoa</taxon>
        <taxon>Ecdysozoa</taxon>
        <taxon>Arthropoda</taxon>
        <taxon>Chelicerata</taxon>
        <taxon>Arachnida</taxon>
        <taxon>Araneae</taxon>
        <taxon>Araneomorphae</taxon>
        <taxon>Entelegynae</taxon>
        <taxon>Araneoidea</taxon>
        <taxon>Nephilidae</taxon>
        <taxon>Nephila</taxon>
    </lineage>
</organism>
<evidence type="ECO:0000256" key="1">
    <source>
        <dbReference type="SAM" id="MobiDB-lite"/>
    </source>
</evidence>
<comment type="caution">
    <text evidence="2">The sequence shown here is derived from an EMBL/GenBank/DDBJ whole genome shotgun (WGS) entry which is preliminary data.</text>
</comment>
<dbReference type="AlphaFoldDB" id="A0A8X6IVM4"/>
<accession>A0A8X6IVM4</accession>
<reference evidence="2" key="1">
    <citation type="submission" date="2020-08" db="EMBL/GenBank/DDBJ databases">
        <title>Multicomponent nature underlies the extraordinary mechanical properties of spider dragline silk.</title>
        <authorList>
            <person name="Kono N."/>
            <person name="Nakamura H."/>
            <person name="Mori M."/>
            <person name="Yoshida Y."/>
            <person name="Ohtoshi R."/>
            <person name="Malay A.D."/>
            <person name="Moran D.A.P."/>
            <person name="Tomita M."/>
            <person name="Numata K."/>
            <person name="Arakawa K."/>
        </authorList>
    </citation>
    <scope>NUCLEOTIDE SEQUENCE</scope>
</reference>
<sequence>MNEESETVAQHKFRRQNNVKTGIGPSTAAGLIKLHQRFEETGSFEDRVRSGRPSLRQTHSARVAAEMEILASESAAGSSSAREADRRLGLPPSSIRNILHGVLNQYPYKLQSYHERLSSDYRRERSICEMGSLQNLTRFL</sequence>
<protein>
    <submittedName>
        <fullName evidence="2">DUF4817 domain-containing protein</fullName>
    </submittedName>
</protein>
<dbReference type="Proteomes" id="UP000887013">
    <property type="component" value="Unassembled WGS sequence"/>
</dbReference>
<feature type="region of interest" description="Disordered" evidence="1">
    <location>
        <begin position="1"/>
        <end position="24"/>
    </location>
</feature>
<evidence type="ECO:0000313" key="3">
    <source>
        <dbReference type="Proteomes" id="UP000887013"/>
    </source>
</evidence>
<gene>
    <name evidence="2" type="primary">X975_11439</name>
    <name evidence="2" type="ORF">NPIL_693271</name>
</gene>
<dbReference type="EMBL" id="BMAW01093600">
    <property type="protein sequence ID" value="GFS61177.1"/>
    <property type="molecule type" value="Genomic_DNA"/>
</dbReference>
<name>A0A8X6IVM4_NEPPI</name>